<evidence type="ECO:0000256" key="1">
    <source>
        <dbReference type="SAM" id="Phobius"/>
    </source>
</evidence>
<dbReference type="AlphaFoldDB" id="M2SEU1"/>
<evidence type="ECO:0000256" key="2">
    <source>
        <dbReference type="SAM" id="SignalP"/>
    </source>
</evidence>
<keyword evidence="1" id="KW-0812">Transmembrane</keyword>
<keyword evidence="1" id="KW-1133">Transmembrane helix</keyword>
<evidence type="ECO:0008006" key="5">
    <source>
        <dbReference type="Google" id="ProtNLM"/>
    </source>
</evidence>
<gene>
    <name evidence="3" type="ORF">C725_0817</name>
</gene>
<protein>
    <recommendedName>
        <fullName evidence="5">Transmembrane protein</fullName>
    </recommendedName>
</protein>
<sequence>MRRLLLLLAALVAAPAGAQVPPRLIADISQSRIDIVYTFAGAELLVFGAIQYPSGEAPEERPDIVMIVRGPPQSITVRKKNRVLGLWLNTDSVRFETAPSFYRAASTRPVEELVDEQMAAIYELSPEYLQLSPTGATDPAKISMFEDGLLETRRAALLYGSEPHGVDLVEKILYRARIDIPAAVPVGTYTVEVHLIDEGEVVASTTRTIDVEKSGFERDIYVAAQQESLSYGILAVSLALLLGWGASAIVRR</sequence>
<keyword evidence="4" id="KW-1185">Reference proteome</keyword>
<keyword evidence="1" id="KW-0472">Membrane</keyword>
<keyword evidence="2" id="KW-0732">Signal</keyword>
<dbReference type="RefSeq" id="WP_008600324.1">
    <property type="nucleotide sequence ID" value="NZ_AMRV01000002.1"/>
</dbReference>
<dbReference type="InterPro" id="IPR019088">
    <property type="entry name" value="CHP02186-rel_TM"/>
</dbReference>
<dbReference type="Pfam" id="PF09608">
    <property type="entry name" value="Alph_Pro_TM"/>
    <property type="match status" value="1"/>
</dbReference>
<feature type="chain" id="PRO_5004025718" description="Transmembrane protein" evidence="2">
    <location>
        <begin position="19"/>
        <end position="252"/>
    </location>
</feature>
<evidence type="ECO:0000313" key="4">
    <source>
        <dbReference type="Proteomes" id="UP000011717"/>
    </source>
</evidence>
<organism evidence="3 4">
    <name type="scientific">Pacificimonas flava</name>
    <dbReference type="NCBI Taxonomy" id="1234595"/>
    <lineage>
        <taxon>Bacteria</taxon>
        <taxon>Pseudomonadati</taxon>
        <taxon>Pseudomonadota</taxon>
        <taxon>Alphaproteobacteria</taxon>
        <taxon>Sphingomonadales</taxon>
        <taxon>Sphingosinicellaceae</taxon>
        <taxon>Pacificimonas</taxon>
    </lineage>
</organism>
<feature type="transmembrane region" description="Helical" evidence="1">
    <location>
        <begin position="229"/>
        <end position="250"/>
    </location>
</feature>
<dbReference type="OrthoDB" id="9815212at2"/>
<dbReference type="EMBL" id="AMRV01000002">
    <property type="protein sequence ID" value="EMD83845.1"/>
    <property type="molecule type" value="Genomic_DNA"/>
</dbReference>
<accession>M2SEU1</accession>
<reference evidence="3 4" key="1">
    <citation type="journal article" date="2013" name="Genome Announc.">
        <title>Draft Genome Sequence of Strain JLT2015T, Belonging to the Family Sphingomonadaceae of the Alphaproteobacteria.</title>
        <authorList>
            <person name="Tang K."/>
            <person name="Liu K."/>
            <person name="Li S."/>
            <person name="Jiao N."/>
        </authorList>
    </citation>
    <scope>NUCLEOTIDE SEQUENCE [LARGE SCALE GENOMIC DNA]</scope>
    <source>
        <strain evidence="3 4">JLT2015</strain>
    </source>
</reference>
<name>M2SEU1_9SPHN</name>
<evidence type="ECO:0000313" key="3">
    <source>
        <dbReference type="EMBL" id="EMD83845.1"/>
    </source>
</evidence>
<feature type="signal peptide" evidence="2">
    <location>
        <begin position="1"/>
        <end position="18"/>
    </location>
</feature>
<dbReference type="Proteomes" id="UP000011717">
    <property type="component" value="Unassembled WGS sequence"/>
</dbReference>
<comment type="caution">
    <text evidence="3">The sequence shown here is derived from an EMBL/GenBank/DDBJ whole genome shotgun (WGS) entry which is preliminary data.</text>
</comment>
<proteinExistence type="predicted"/>